<name>A0AAV4BQ24_9GAST</name>
<evidence type="ECO:0000313" key="2">
    <source>
        <dbReference type="Proteomes" id="UP000735302"/>
    </source>
</evidence>
<evidence type="ECO:0000313" key="1">
    <source>
        <dbReference type="EMBL" id="GFO20934.1"/>
    </source>
</evidence>
<dbReference type="EMBL" id="BLXT01005227">
    <property type="protein sequence ID" value="GFO20934.1"/>
    <property type="molecule type" value="Genomic_DNA"/>
</dbReference>
<reference evidence="1 2" key="1">
    <citation type="journal article" date="2021" name="Elife">
        <title>Chloroplast acquisition without the gene transfer in kleptoplastic sea slugs, Plakobranchus ocellatus.</title>
        <authorList>
            <person name="Maeda T."/>
            <person name="Takahashi S."/>
            <person name="Yoshida T."/>
            <person name="Shimamura S."/>
            <person name="Takaki Y."/>
            <person name="Nagai Y."/>
            <person name="Toyoda A."/>
            <person name="Suzuki Y."/>
            <person name="Arimoto A."/>
            <person name="Ishii H."/>
            <person name="Satoh N."/>
            <person name="Nishiyama T."/>
            <person name="Hasebe M."/>
            <person name="Maruyama T."/>
            <person name="Minagawa J."/>
            <person name="Obokata J."/>
            <person name="Shigenobu S."/>
        </authorList>
    </citation>
    <scope>NUCLEOTIDE SEQUENCE [LARGE SCALE GENOMIC DNA]</scope>
</reference>
<gene>
    <name evidence="1" type="ORF">PoB_004743900</name>
</gene>
<proteinExistence type="predicted"/>
<protein>
    <submittedName>
        <fullName evidence="1">Uncharacterized protein</fullName>
    </submittedName>
</protein>
<keyword evidence="2" id="KW-1185">Reference proteome</keyword>
<accession>A0AAV4BQ24</accession>
<dbReference type="Proteomes" id="UP000735302">
    <property type="component" value="Unassembled WGS sequence"/>
</dbReference>
<comment type="caution">
    <text evidence="1">The sequence shown here is derived from an EMBL/GenBank/DDBJ whole genome shotgun (WGS) entry which is preliminary data.</text>
</comment>
<dbReference type="AlphaFoldDB" id="A0AAV4BQ24"/>
<organism evidence="1 2">
    <name type="scientific">Plakobranchus ocellatus</name>
    <dbReference type="NCBI Taxonomy" id="259542"/>
    <lineage>
        <taxon>Eukaryota</taxon>
        <taxon>Metazoa</taxon>
        <taxon>Spiralia</taxon>
        <taxon>Lophotrochozoa</taxon>
        <taxon>Mollusca</taxon>
        <taxon>Gastropoda</taxon>
        <taxon>Heterobranchia</taxon>
        <taxon>Euthyneura</taxon>
        <taxon>Panpulmonata</taxon>
        <taxon>Sacoglossa</taxon>
        <taxon>Placobranchoidea</taxon>
        <taxon>Plakobranchidae</taxon>
        <taxon>Plakobranchus</taxon>
    </lineage>
</organism>
<sequence length="68" mass="7907">MDTVEKVDLRKKQPNTTTKIQVATPARMYKSCKITHTTTRLERSRSTDVLGTKESTEIIRDNYTHVPW</sequence>